<keyword evidence="2" id="KW-1185">Reference proteome</keyword>
<reference evidence="1 2" key="1">
    <citation type="submission" date="2024-06" db="EMBL/GenBank/DDBJ databases">
        <title>Sorghum-associated microbial communities from plants grown in Nebraska, USA.</title>
        <authorList>
            <person name="Schachtman D."/>
        </authorList>
    </citation>
    <scope>NUCLEOTIDE SEQUENCE [LARGE SCALE GENOMIC DNA]</scope>
    <source>
        <strain evidence="1 2">2814</strain>
    </source>
</reference>
<protein>
    <submittedName>
        <fullName evidence="1">Uncharacterized protein</fullName>
    </submittedName>
</protein>
<comment type="caution">
    <text evidence="1">The sequence shown here is derived from an EMBL/GenBank/DDBJ whole genome shotgun (WGS) entry which is preliminary data.</text>
</comment>
<accession>A0ABV2R811</accession>
<proteinExistence type="predicted"/>
<dbReference type="RefSeq" id="WP_354087664.1">
    <property type="nucleotide sequence ID" value="NZ_JBEPTF010000001.1"/>
</dbReference>
<gene>
    <name evidence="1" type="ORF">ABIE19_000630</name>
</gene>
<organism evidence="1 2">
    <name type="scientific">Brevundimonas faecalis</name>
    <dbReference type="NCBI Taxonomy" id="947378"/>
    <lineage>
        <taxon>Bacteria</taxon>
        <taxon>Pseudomonadati</taxon>
        <taxon>Pseudomonadota</taxon>
        <taxon>Alphaproteobacteria</taxon>
        <taxon>Caulobacterales</taxon>
        <taxon>Caulobacteraceae</taxon>
        <taxon>Brevundimonas</taxon>
    </lineage>
</organism>
<evidence type="ECO:0000313" key="1">
    <source>
        <dbReference type="EMBL" id="MET4682721.1"/>
    </source>
</evidence>
<evidence type="ECO:0000313" key="2">
    <source>
        <dbReference type="Proteomes" id="UP001549313"/>
    </source>
</evidence>
<sequence>MNLDAILSTLSGQQVSAKTIPGNTLEVWLGAPPQSDHALVLAVHPPWRLVQIDGVVATSAEIPWDREVGESDADYRTRNDVARGASDILIGRTVTSAYYDSATDDLTIRFNDDLTLQSFTVWRDEPPWTLRLYAENRRVGPNLDEAIEPPPG</sequence>
<dbReference type="EMBL" id="JBEPTF010000001">
    <property type="protein sequence ID" value="MET4682721.1"/>
    <property type="molecule type" value="Genomic_DNA"/>
</dbReference>
<dbReference type="Proteomes" id="UP001549313">
    <property type="component" value="Unassembled WGS sequence"/>
</dbReference>
<name>A0ABV2R811_9CAUL</name>